<feature type="domain" description="EamA" evidence="7">
    <location>
        <begin position="140"/>
        <end position="269"/>
    </location>
</feature>
<dbReference type="InterPro" id="IPR000620">
    <property type="entry name" value="EamA_dom"/>
</dbReference>
<dbReference type="EMBL" id="SIJL01000007">
    <property type="protein sequence ID" value="TBH20562.1"/>
    <property type="molecule type" value="Genomic_DNA"/>
</dbReference>
<evidence type="ECO:0000256" key="6">
    <source>
        <dbReference type="SAM" id="Phobius"/>
    </source>
</evidence>
<dbReference type="AlphaFoldDB" id="A0A4Q9B5C1"/>
<gene>
    <name evidence="8" type="ORF">ETP66_07100</name>
</gene>
<feature type="transmembrane region" description="Helical" evidence="6">
    <location>
        <begin position="200"/>
        <end position="219"/>
    </location>
</feature>
<comment type="subcellular location">
    <subcellularLocation>
        <location evidence="1">Cell membrane</location>
        <topology evidence="1">Multi-pass membrane protein</topology>
    </subcellularLocation>
</comment>
<keyword evidence="5 6" id="KW-0472">Membrane</keyword>
<feature type="transmembrane region" description="Helical" evidence="6">
    <location>
        <begin position="115"/>
        <end position="131"/>
    </location>
</feature>
<feature type="domain" description="EamA" evidence="7">
    <location>
        <begin position="6"/>
        <end position="130"/>
    </location>
</feature>
<comment type="caution">
    <text evidence="8">The sequence shown here is derived from an EMBL/GenBank/DDBJ whole genome shotgun (WGS) entry which is preliminary data.</text>
</comment>
<keyword evidence="4 6" id="KW-1133">Transmembrane helix</keyword>
<evidence type="ECO:0000256" key="3">
    <source>
        <dbReference type="ARBA" id="ARBA00022692"/>
    </source>
</evidence>
<dbReference type="Proteomes" id="UP000292858">
    <property type="component" value="Unassembled WGS sequence"/>
</dbReference>
<feature type="transmembrane region" description="Helical" evidence="6">
    <location>
        <begin position="32"/>
        <end position="53"/>
    </location>
</feature>
<reference evidence="8 9" key="1">
    <citation type="submission" date="2019-02" db="EMBL/GenBank/DDBJ databases">
        <title>Thermus sp. a novel from hot spring.</title>
        <authorList>
            <person name="Zhao Z."/>
        </authorList>
    </citation>
    <scope>NUCLEOTIDE SEQUENCE [LARGE SCALE GENOMIC DNA]</scope>
    <source>
        <strain evidence="8 9">CFH 72773T</strain>
    </source>
</reference>
<sequence length="277" mass="29884">MRGYPLGLFALSVLTFIWGSTFVVVKGAVEAISPNFLVLLRFLVAALFFLPLLGRLPRGVWGPGLELAFWLLLGYASQAIGLMYTTASRSAFITALNVVLVPLLLGLAGRRVGPVWLAALLAFLGVGFLSYDPRQPPFNVGDLWTLLTALTYALYIVRLEVHAKSFPSLPLTAVQVYGTALFALPVVLAEGSLRLEGVPWGAILYLGVVATALTTWLQTWGQRYVPAPQAAVLYTLEPVWATLFAFLLLGERLGLLGLVGGSLVVFATLQAIRRSPA</sequence>
<name>A0A4Q9B5C1_9DEIN</name>
<evidence type="ECO:0000256" key="2">
    <source>
        <dbReference type="ARBA" id="ARBA00022475"/>
    </source>
</evidence>
<feature type="transmembrane region" description="Helical" evidence="6">
    <location>
        <begin position="255"/>
        <end position="272"/>
    </location>
</feature>
<keyword evidence="2" id="KW-1003">Cell membrane</keyword>
<dbReference type="SUPFAM" id="SSF103481">
    <property type="entry name" value="Multidrug resistance efflux transporter EmrE"/>
    <property type="match status" value="1"/>
</dbReference>
<evidence type="ECO:0000256" key="4">
    <source>
        <dbReference type="ARBA" id="ARBA00022989"/>
    </source>
</evidence>
<dbReference type="InterPro" id="IPR037185">
    <property type="entry name" value="EmrE-like"/>
</dbReference>
<dbReference type="OrthoDB" id="9804865at2"/>
<proteinExistence type="predicted"/>
<evidence type="ECO:0000313" key="9">
    <source>
        <dbReference type="Proteomes" id="UP000292858"/>
    </source>
</evidence>
<evidence type="ECO:0000256" key="1">
    <source>
        <dbReference type="ARBA" id="ARBA00004651"/>
    </source>
</evidence>
<keyword evidence="3 6" id="KW-0812">Transmembrane</keyword>
<feature type="transmembrane region" description="Helical" evidence="6">
    <location>
        <begin position="65"/>
        <end position="84"/>
    </location>
</feature>
<evidence type="ECO:0000259" key="7">
    <source>
        <dbReference type="Pfam" id="PF00892"/>
    </source>
</evidence>
<keyword evidence="9" id="KW-1185">Reference proteome</keyword>
<evidence type="ECO:0000313" key="8">
    <source>
        <dbReference type="EMBL" id="TBH20562.1"/>
    </source>
</evidence>
<feature type="transmembrane region" description="Helical" evidence="6">
    <location>
        <begin position="231"/>
        <end position="249"/>
    </location>
</feature>
<protein>
    <submittedName>
        <fullName evidence="8">DMT family transporter</fullName>
    </submittedName>
</protein>
<dbReference type="RefSeq" id="WP_130841939.1">
    <property type="nucleotide sequence ID" value="NZ_SIJL01000007.1"/>
</dbReference>
<dbReference type="PANTHER" id="PTHR42920">
    <property type="entry name" value="OS03G0707200 PROTEIN-RELATED"/>
    <property type="match status" value="1"/>
</dbReference>
<dbReference type="GO" id="GO:0005886">
    <property type="term" value="C:plasma membrane"/>
    <property type="evidence" value="ECO:0007669"/>
    <property type="project" value="UniProtKB-SubCell"/>
</dbReference>
<dbReference type="InterPro" id="IPR051258">
    <property type="entry name" value="Diverse_Substrate_Transporter"/>
</dbReference>
<organism evidence="8 9">
    <name type="scientific">Thermus thermamylovorans</name>
    <dbReference type="NCBI Taxonomy" id="2509362"/>
    <lineage>
        <taxon>Bacteria</taxon>
        <taxon>Thermotogati</taxon>
        <taxon>Deinococcota</taxon>
        <taxon>Deinococci</taxon>
        <taxon>Thermales</taxon>
        <taxon>Thermaceae</taxon>
        <taxon>Thermus</taxon>
    </lineage>
</organism>
<feature type="transmembrane region" description="Helical" evidence="6">
    <location>
        <begin position="143"/>
        <end position="161"/>
    </location>
</feature>
<feature type="transmembrane region" description="Helical" evidence="6">
    <location>
        <begin position="90"/>
        <end position="108"/>
    </location>
</feature>
<accession>A0A4Q9B5C1</accession>
<feature type="transmembrane region" description="Helical" evidence="6">
    <location>
        <begin position="168"/>
        <end position="188"/>
    </location>
</feature>
<dbReference type="PANTHER" id="PTHR42920:SF5">
    <property type="entry name" value="EAMA DOMAIN-CONTAINING PROTEIN"/>
    <property type="match status" value="1"/>
</dbReference>
<evidence type="ECO:0000256" key="5">
    <source>
        <dbReference type="ARBA" id="ARBA00023136"/>
    </source>
</evidence>
<dbReference type="Pfam" id="PF00892">
    <property type="entry name" value="EamA"/>
    <property type="match status" value="2"/>
</dbReference>